<dbReference type="Proteomes" id="UP000076502">
    <property type="component" value="Unassembled WGS sequence"/>
</dbReference>
<accession>A0A154PJX1</accession>
<keyword evidence="3" id="KW-1185">Reference proteome</keyword>
<dbReference type="EMBL" id="KQ434938">
    <property type="protein sequence ID" value="KZC12159.1"/>
    <property type="molecule type" value="Genomic_DNA"/>
</dbReference>
<feature type="compositionally biased region" description="Basic and acidic residues" evidence="1">
    <location>
        <begin position="38"/>
        <end position="51"/>
    </location>
</feature>
<feature type="compositionally biased region" description="Polar residues" evidence="1">
    <location>
        <begin position="28"/>
        <end position="37"/>
    </location>
</feature>
<name>A0A154PJX1_DUFNO</name>
<proteinExistence type="predicted"/>
<dbReference type="AlphaFoldDB" id="A0A154PJX1"/>
<sequence>MRAKLSNYCLTWEQLYLAENRWWEGSSSCRLPSTQQSSHDKVKFVSKLAER</sequence>
<evidence type="ECO:0000313" key="3">
    <source>
        <dbReference type="Proteomes" id="UP000076502"/>
    </source>
</evidence>
<reference evidence="2 3" key="1">
    <citation type="submission" date="2015-07" db="EMBL/GenBank/DDBJ databases">
        <title>The genome of Dufourea novaeangliae.</title>
        <authorList>
            <person name="Pan H."/>
            <person name="Kapheim K."/>
        </authorList>
    </citation>
    <scope>NUCLEOTIDE SEQUENCE [LARGE SCALE GENOMIC DNA]</scope>
    <source>
        <strain evidence="2">0120121106</strain>
        <tissue evidence="2">Whole body</tissue>
    </source>
</reference>
<protein>
    <submittedName>
        <fullName evidence="2">Uncharacterized protein</fullName>
    </submittedName>
</protein>
<feature type="region of interest" description="Disordered" evidence="1">
    <location>
        <begin position="28"/>
        <end position="51"/>
    </location>
</feature>
<evidence type="ECO:0000313" key="2">
    <source>
        <dbReference type="EMBL" id="KZC12159.1"/>
    </source>
</evidence>
<organism evidence="2 3">
    <name type="scientific">Dufourea novaeangliae</name>
    <name type="common">Sweat bee</name>
    <dbReference type="NCBI Taxonomy" id="178035"/>
    <lineage>
        <taxon>Eukaryota</taxon>
        <taxon>Metazoa</taxon>
        <taxon>Ecdysozoa</taxon>
        <taxon>Arthropoda</taxon>
        <taxon>Hexapoda</taxon>
        <taxon>Insecta</taxon>
        <taxon>Pterygota</taxon>
        <taxon>Neoptera</taxon>
        <taxon>Endopterygota</taxon>
        <taxon>Hymenoptera</taxon>
        <taxon>Apocrita</taxon>
        <taxon>Aculeata</taxon>
        <taxon>Apoidea</taxon>
        <taxon>Anthophila</taxon>
        <taxon>Halictidae</taxon>
        <taxon>Rophitinae</taxon>
        <taxon>Dufourea</taxon>
    </lineage>
</organism>
<gene>
    <name evidence="2" type="ORF">WN55_03240</name>
</gene>
<evidence type="ECO:0000256" key="1">
    <source>
        <dbReference type="SAM" id="MobiDB-lite"/>
    </source>
</evidence>